<keyword evidence="5 10" id="KW-0732">Signal</keyword>
<evidence type="ECO:0000256" key="4">
    <source>
        <dbReference type="ARBA" id="ARBA00022473"/>
    </source>
</evidence>
<gene>
    <name evidence="11" type="primary">SPESP1</name>
</gene>
<feature type="signal peptide" evidence="10">
    <location>
        <begin position="1"/>
        <end position="21"/>
    </location>
</feature>
<dbReference type="Pfam" id="PF15754">
    <property type="entry name" value="SPESP1"/>
    <property type="match status" value="1"/>
</dbReference>
<feature type="region of interest" description="Disordered" evidence="9">
    <location>
        <begin position="50"/>
        <end position="144"/>
    </location>
</feature>
<evidence type="ECO:0000256" key="6">
    <source>
        <dbReference type="ARBA" id="ARBA00023180"/>
    </source>
</evidence>
<protein>
    <recommendedName>
        <fullName evidence="3">Sperm equatorial segment protein 1</fullName>
    </recommendedName>
</protein>
<reference evidence="11" key="3">
    <citation type="submission" date="2025-09" db="UniProtKB">
        <authorList>
            <consortium name="Ensembl"/>
        </authorList>
    </citation>
    <scope>IDENTIFICATION</scope>
    <source>
        <strain evidence="11">Glennie</strain>
    </source>
</reference>
<dbReference type="PANTHER" id="PTHR31667">
    <property type="entry name" value="SPERM EQUATORIAL SEGMENT PROTEIN 1"/>
    <property type="match status" value="1"/>
</dbReference>
<feature type="compositionally biased region" description="Polar residues" evidence="9">
    <location>
        <begin position="128"/>
        <end position="144"/>
    </location>
</feature>
<evidence type="ECO:0000256" key="7">
    <source>
        <dbReference type="ARBA" id="ARBA00023329"/>
    </source>
</evidence>
<keyword evidence="4" id="KW-0217">Developmental protein</keyword>
<dbReference type="GO" id="GO:0007342">
    <property type="term" value="P:fusion of sperm to egg plasma membrane involved in single fertilization"/>
    <property type="evidence" value="ECO:0000318"/>
    <property type="project" value="GO_Central"/>
</dbReference>
<dbReference type="CTD" id="246777"/>
<dbReference type="PANTHER" id="PTHR31667:SF2">
    <property type="entry name" value="SPERM EQUATORIAL SEGMENT PROTEIN 1"/>
    <property type="match status" value="1"/>
</dbReference>
<evidence type="ECO:0000256" key="10">
    <source>
        <dbReference type="SAM" id="SignalP"/>
    </source>
</evidence>
<dbReference type="OMA" id="TESTAFW"/>
<feature type="chain" id="PRO_5028279160" description="Sperm equatorial segment protein 1" evidence="10">
    <location>
        <begin position="22"/>
        <end position="376"/>
    </location>
</feature>
<dbReference type="OrthoDB" id="9530574at2759"/>
<dbReference type="InterPro" id="IPR026743">
    <property type="entry name" value="Equatorial_segment"/>
</dbReference>
<dbReference type="Proteomes" id="UP000002279">
    <property type="component" value="Chromosome 5"/>
</dbReference>
<dbReference type="STRING" id="9258.ENSOANP00000021350"/>
<comment type="subcellular location">
    <subcellularLocation>
        <location evidence="2">Cytoplasmic vesicle</location>
        <location evidence="2">Secretory vesicle</location>
        <location evidence="2">Acrosome</location>
    </subcellularLocation>
</comment>
<keyword evidence="7" id="KW-0968">Cytoplasmic vesicle</keyword>
<evidence type="ECO:0000256" key="9">
    <source>
        <dbReference type="SAM" id="MobiDB-lite"/>
    </source>
</evidence>
<reference evidence="11" key="2">
    <citation type="submission" date="2025-08" db="UniProtKB">
        <authorList>
            <consortium name="Ensembl"/>
        </authorList>
    </citation>
    <scope>IDENTIFICATION</scope>
    <source>
        <strain evidence="11">Glennie</strain>
    </source>
</reference>
<dbReference type="Bgee" id="ENSOANG00000013537">
    <property type="expression patterns" value="Expressed in testis and 6 other cell types or tissues"/>
</dbReference>
<evidence type="ECO:0000256" key="5">
    <source>
        <dbReference type="ARBA" id="ARBA00022729"/>
    </source>
</evidence>
<evidence type="ECO:0000256" key="8">
    <source>
        <dbReference type="ARBA" id="ARBA00025763"/>
    </source>
</evidence>
<keyword evidence="6" id="KW-0325">Glycoprotein</keyword>
<evidence type="ECO:0000256" key="2">
    <source>
        <dbReference type="ARBA" id="ARBA00004218"/>
    </source>
</evidence>
<feature type="compositionally biased region" description="Low complexity" evidence="9">
    <location>
        <begin position="50"/>
        <end position="63"/>
    </location>
</feature>
<dbReference type="GeneTree" id="ENSGT00390000005362"/>
<dbReference type="GO" id="GO:0001669">
    <property type="term" value="C:acrosomal vesicle"/>
    <property type="evidence" value="ECO:0000318"/>
    <property type="project" value="GO_Central"/>
</dbReference>
<evidence type="ECO:0000313" key="12">
    <source>
        <dbReference type="Proteomes" id="UP000002279"/>
    </source>
</evidence>
<keyword evidence="12" id="KW-1185">Reference proteome</keyword>
<dbReference type="GeneID" id="100085717"/>
<proteinExistence type="inferred from homology"/>
<evidence type="ECO:0000256" key="3">
    <source>
        <dbReference type="ARBA" id="ARBA00020783"/>
    </source>
</evidence>
<dbReference type="AlphaFoldDB" id="F7DNW6"/>
<reference evidence="11 12" key="1">
    <citation type="journal article" date="2008" name="Nature">
        <title>Genome analysis of the platypus reveals unique signatures of evolution.</title>
        <authorList>
            <person name="Warren W.C."/>
            <person name="Hillier L.W."/>
            <person name="Marshall Graves J.A."/>
            <person name="Birney E."/>
            <person name="Ponting C.P."/>
            <person name="Grutzner F."/>
            <person name="Belov K."/>
            <person name="Miller W."/>
            <person name="Clarke L."/>
            <person name="Chinwalla A.T."/>
            <person name="Yang S.P."/>
            <person name="Heger A."/>
            <person name="Locke D.P."/>
            <person name="Miethke P."/>
            <person name="Waters P.D."/>
            <person name="Veyrunes F."/>
            <person name="Fulton L."/>
            <person name="Fulton B."/>
            <person name="Graves T."/>
            <person name="Wallis J."/>
            <person name="Puente X.S."/>
            <person name="Lopez-Otin C."/>
            <person name="Ordonez G.R."/>
            <person name="Eichler E.E."/>
            <person name="Chen L."/>
            <person name="Cheng Z."/>
            <person name="Deakin J.E."/>
            <person name="Alsop A."/>
            <person name="Thompson K."/>
            <person name="Kirby P."/>
            <person name="Papenfuss A.T."/>
            <person name="Wakefield M.J."/>
            <person name="Olender T."/>
            <person name="Lancet D."/>
            <person name="Huttley G.A."/>
            <person name="Smit A.F."/>
            <person name="Pask A."/>
            <person name="Temple-Smith P."/>
            <person name="Batzer M.A."/>
            <person name="Walker J.A."/>
            <person name="Konkel M.K."/>
            <person name="Harris R.S."/>
            <person name="Whittington C.M."/>
            <person name="Wong E.S."/>
            <person name="Gemmell N.J."/>
            <person name="Buschiazzo E."/>
            <person name="Vargas Jentzsch I.M."/>
            <person name="Merkel A."/>
            <person name="Schmitz J."/>
            <person name="Zemann A."/>
            <person name="Churakov G."/>
            <person name="Kriegs J.O."/>
            <person name="Brosius J."/>
            <person name="Murchison E.P."/>
            <person name="Sachidanandam R."/>
            <person name="Smith C."/>
            <person name="Hannon G.J."/>
            <person name="Tsend-Ayush E."/>
            <person name="McMillan D."/>
            <person name="Attenborough R."/>
            <person name="Rens W."/>
            <person name="Ferguson-Smith M."/>
            <person name="Lefevre C.M."/>
            <person name="Sharp J.A."/>
            <person name="Nicholas K.R."/>
            <person name="Ray D.A."/>
            <person name="Kube M."/>
            <person name="Reinhardt R."/>
            <person name="Pringle T.H."/>
            <person name="Taylor J."/>
            <person name="Jones R.C."/>
            <person name="Nixon B."/>
            <person name="Dacheux J.L."/>
            <person name="Niwa H."/>
            <person name="Sekita Y."/>
            <person name="Huang X."/>
            <person name="Stark A."/>
            <person name="Kheradpour P."/>
            <person name="Kellis M."/>
            <person name="Flicek P."/>
            <person name="Chen Y."/>
            <person name="Webber C."/>
            <person name="Hardison R."/>
            <person name="Nelson J."/>
            <person name="Hallsworth-Pepin K."/>
            <person name="Delehaunty K."/>
            <person name="Markovic C."/>
            <person name="Minx P."/>
            <person name="Feng Y."/>
            <person name="Kremitzki C."/>
            <person name="Mitreva M."/>
            <person name="Glasscock J."/>
            <person name="Wylie T."/>
            <person name="Wohldmann P."/>
            <person name="Thiru P."/>
            <person name="Nhan M.N."/>
            <person name="Pohl C.S."/>
            <person name="Smith S.M."/>
            <person name="Hou S."/>
            <person name="Nefedov M."/>
            <person name="de Jong P.J."/>
            <person name="Renfree M.B."/>
            <person name="Mardis E.R."/>
            <person name="Wilson R.K."/>
        </authorList>
    </citation>
    <scope>NUCLEOTIDE SEQUENCE [LARGE SCALE GENOMIC DNA]</scope>
    <source>
        <strain evidence="11 12">Glennie</strain>
    </source>
</reference>
<accession>F7DNW6</accession>
<evidence type="ECO:0000313" key="11">
    <source>
        <dbReference type="Ensembl" id="ENSOANP00000021350.2"/>
    </source>
</evidence>
<dbReference type="InParanoid" id="F7DNW6"/>
<dbReference type="GO" id="GO:0007340">
    <property type="term" value="P:acrosome reaction"/>
    <property type="evidence" value="ECO:0000318"/>
    <property type="project" value="GO_Central"/>
</dbReference>
<dbReference type="KEGG" id="oaa:100085717"/>
<sequence length="376" mass="41932">MSTKPVVLLIALLLLWPLLGSVEPNMTKSTSEEKTVKHFVNVLQEMMRSIPTPGSSPLSTSLTNQPELTNASKADIVSRRNGDRKNKKRNRDSTRPWTTNPNSLSLHSRGPSNQNFGVTVAPSEDQRTAQGFTTTSTTPFWSLKPGNNSVILHTNESLYEKNEGTTGKEVSGGKNEKNESLNSSKNETVPHRSKSHEVHVVVELVRTTRSNVPTLPPPTVKQLFINPKEILASIGEINKDIQKAPVYAKHYSLFKDDIESVKKALGKSLALEAAAENSLKKFHNISPNKISGNTKEQKIITFINFLYEQKSNLTSYLHMRNIPSEVSEKAAVVFNIMKRVFCGDVEQRNQKVLKKLLKDDIKLLNLVVGNHSKVIY</sequence>
<name>F7DNW6_ORNAN</name>
<evidence type="ECO:0000256" key="1">
    <source>
        <dbReference type="ARBA" id="ARBA00003615"/>
    </source>
</evidence>
<dbReference type="Ensembl" id="ENSOANT00000021353.2">
    <property type="protein sequence ID" value="ENSOANP00000021350.2"/>
    <property type="gene ID" value="ENSOANG00000013537.2"/>
</dbReference>
<comment type="function">
    <text evidence="1">Involved in fertilization ability of sperm.</text>
</comment>
<dbReference type="FunCoup" id="F7DNW6">
    <property type="interactions" value="372"/>
</dbReference>
<feature type="compositionally biased region" description="Polar residues" evidence="9">
    <location>
        <begin position="95"/>
        <end position="117"/>
    </location>
</feature>
<dbReference type="RefSeq" id="XP_028921347.1">
    <property type="nucleotide sequence ID" value="XM_029065514.2"/>
</dbReference>
<dbReference type="eggNOG" id="ENOG502SG7W">
    <property type="taxonomic scope" value="Eukaryota"/>
</dbReference>
<dbReference type="HOGENOM" id="CLU_787463_0_0_1"/>
<organism evidence="11 12">
    <name type="scientific">Ornithorhynchus anatinus</name>
    <name type="common">Duckbill platypus</name>
    <dbReference type="NCBI Taxonomy" id="9258"/>
    <lineage>
        <taxon>Eukaryota</taxon>
        <taxon>Metazoa</taxon>
        <taxon>Chordata</taxon>
        <taxon>Craniata</taxon>
        <taxon>Vertebrata</taxon>
        <taxon>Euteleostomi</taxon>
        <taxon>Mammalia</taxon>
        <taxon>Monotremata</taxon>
        <taxon>Ornithorhynchidae</taxon>
        <taxon>Ornithorhynchus</taxon>
    </lineage>
</organism>
<feature type="region of interest" description="Disordered" evidence="9">
    <location>
        <begin position="159"/>
        <end position="195"/>
    </location>
</feature>
<comment type="similarity">
    <text evidence="8">Belongs to the SPESP1 family.</text>
</comment>